<reference evidence="2 3" key="1">
    <citation type="submission" date="2019-03" db="EMBL/GenBank/DDBJ databases">
        <title>Nitrincola sp. nov. isolated from an Indian soda lake.</title>
        <authorList>
            <person name="Joshi A."/>
            <person name="Thite S.V."/>
            <person name="Joseph N."/>
            <person name="Dhotre D."/>
            <person name="Moorthy M."/>
            <person name="Shouche Y.S."/>
        </authorList>
    </citation>
    <scope>NUCLEOTIDE SEQUENCE [LARGE SCALE GENOMIC DNA]</scope>
    <source>
        <strain evidence="2 3">MEB193</strain>
    </source>
</reference>
<dbReference type="PRINTS" id="PR01100">
    <property type="entry name" value="SHIKIMTKNASE"/>
</dbReference>
<dbReference type="AlphaFoldDB" id="A0A5A9VZY3"/>
<name>A0A5A9VZY3_9GAMM</name>
<organism evidence="2 3">
    <name type="scientific">Nitrincola tapanii</name>
    <dbReference type="NCBI Taxonomy" id="1708751"/>
    <lineage>
        <taxon>Bacteria</taxon>
        <taxon>Pseudomonadati</taxon>
        <taxon>Pseudomonadota</taxon>
        <taxon>Gammaproteobacteria</taxon>
        <taxon>Oceanospirillales</taxon>
        <taxon>Oceanospirillaceae</taxon>
        <taxon>Nitrincola</taxon>
    </lineage>
</organism>
<gene>
    <name evidence="2" type="ORF">E1H14_12900</name>
</gene>
<evidence type="ECO:0000313" key="2">
    <source>
        <dbReference type="EMBL" id="KAA0873529.1"/>
    </source>
</evidence>
<feature type="compositionally biased region" description="Acidic residues" evidence="1">
    <location>
        <begin position="1"/>
        <end position="10"/>
    </location>
</feature>
<protein>
    <recommendedName>
        <fullName evidence="4">ATP-binding protein</fullName>
    </recommendedName>
</protein>
<feature type="compositionally biased region" description="Basic and acidic residues" evidence="1">
    <location>
        <begin position="19"/>
        <end position="28"/>
    </location>
</feature>
<keyword evidence="3" id="KW-1185">Reference proteome</keyword>
<dbReference type="RefSeq" id="WP_149391898.1">
    <property type="nucleotide sequence ID" value="NZ_SMRS01000014.1"/>
</dbReference>
<evidence type="ECO:0000313" key="3">
    <source>
        <dbReference type="Proteomes" id="UP000325302"/>
    </source>
</evidence>
<dbReference type="EMBL" id="SMRS01000014">
    <property type="protein sequence ID" value="KAA0873529.1"/>
    <property type="molecule type" value="Genomic_DNA"/>
</dbReference>
<dbReference type="OrthoDB" id="784829at2"/>
<feature type="region of interest" description="Disordered" evidence="1">
    <location>
        <begin position="1"/>
        <end position="28"/>
    </location>
</feature>
<sequence>MDNYLDETLAEIDAMPEQQKPDDDRRSQADRLVEYAKARVVLFHDCNRDCYALDQDTKETRRLDSRAFKDWLAAGFYREEQKSVKSQSLAEALGTLAALARFEGEERTVNLRVAKQDGRYYLDLCEPGKSRAIEWSSTGWRVVENHGVLFVRGEAMQPLPVPAANGSLDPLWRICNIPAADRPLVIAWLIDALRPDTPFPGLELIGEQGSGKSTASESLRRLIDPNGCNLRGAPKATEDVFVCAGVNHLVAYENLSHLTGPMQDAMCVLSTGGGFAKRKLYSDADESVISVQRPWLVNGISALVTAQDLLDRTVCIECPVIKSRTASADQWADFERDLPAILGGLFDLASAALALLPTISIDVADRPRMIEYCTLGMAITRISHQDERLFLDLFKGNRRESISRTIDSSPVCTAIIEALEHRKEINAPVKEIMRILEQYRPERCDSWPKSAKGLGDALRRSAPALRQLDIECDSLGKIGGAVRWCIKVKLPDQSPVSPKSWHEEVKQQDIGHSGLQSAKYTL</sequence>
<evidence type="ECO:0008006" key="4">
    <source>
        <dbReference type="Google" id="ProtNLM"/>
    </source>
</evidence>
<comment type="caution">
    <text evidence="2">The sequence shown here is derived from an EMBL/GenBank/DDBJ whole genome shotgun (WGS) entry which is preliminary data.</text>
</comment>
<dbReference type="Proteomes" id="UP000325302">
    <property type="component" value="Unassembled WGS sequence"/>
</dbReference>
<evidence type="ECO:0000256" key="1">
    <source>
        <dbReference type="SAM" id="MobiDB-lite"/>
    </source>
</evidence>
<accession>A0A5A9VZY3</accession>
<proteinExistence type="predicted"/>